<feature type="transmembrane region" description="Helical" evidence="1">
    <location>
        <begin position="96"/>
        <end position="114"/>
    </location>
</feature>
<accession>A0AAV4VY17</accession>
<evidence type="ECO:0000313" key="2">
    <source>
        <dbReference type="EMBL" id="GIY74509.1"/>
    </source>
</evidence>
<dbReference type="Proteomes" id="UP001054945">
    <property type="component" value="Unassembled WGS sequence"/>
</dbReference>
<dbReference type="AlphaFoldDB" id="A0AAV4VY17"/>
<proteinExistence type="predicted"/>
<reference evidence="2 3" key="1">
    <citation type="submission" date="2021-06" db="EMBL/GenBank/DDBJ databases">
        <title>Caerostris extrusa draft genome.</title>
        <authorList>
            <person name="Kono N."/>
            <person name="Arakawa K."/>
        </authorList>
    </citation>
    <scope>NUCLEOTIDE SEQUENCE [LARGE SCALE GENOMIC DNA]</scope>
</reference>
<gene>
    <name evidence="2" type="ORF">CEXT_232421</name>
</gene>
<organism evidence="2 3">
    <name type="scientific">Caerostris extrusa</name>
    <name type="common">Bark spider</name>
    <name type="synonym">Caerostris bankana</name>
    <dbReference type="NCBI Taxonomy" id="172846"/>
    <lineage>
        <taxon>Eukaryota</taxon>
        <taxon>Metazoa</taxon>
        <taxon>Ecdysozoa</taxon>
        <taxon>Arthropoda</taxon>
        <taxon>Chelicerata</taxon>
        <taxon>Arachnida</taxon>
        <taxon>Araneae</taxon>
        <taxon>Araneomorphae</taxon>
        <taxon>Entelegynae</taxon>
        <taxon>Araneoidea</taxon>
        <taxon>Araneidae</taxon>
        <taxon>Caerostris</taxon>
    </lineage>
</organism>
<dbReference type="EMBL" id="BPLR01015226">
    <property type="protein sequence ID" value="GIY74509.1"/>
    <property type="molecule type" value="Genomic_DNA"/>
</dbReference>
<keyword evidence="1" id="KW-0472">Membrane</keyword>
<keyword evidence="1" id="KW-0812">Transmembrane</keyword>
<keyword evidence="3" id="KW-1185">Reference proteome</keyword>
<sequence>MDDITENRSAILKEVISSVQRRTSSVDRNHFIISSNHVQLHEQTPPDLYPLCSAREHYLMNRDKYNMDSALLLFSKVRRAYCPIGQQDACFEVERYILLIFIANNSIFVGFYLAGKL</sequence>
<name>A0AAV4VY17_CAEEX</name>
<protein>
    <submittedName>
        <fullName evidence="2">Uncharacterized protein</fullName>
    </submittedName>
</protein>
<evidence type="ECO:0000313" key="3">
    <source>
        <dbReference type="Proteomes" id="UP001054945"/>
    </source>
</evidence>
<comment type="caution">
    <text evidence="2">The sequence shown here is derived from an EMBL/GenBank/DDBJ whole genome shotgun (WGS) entry which is preliminary data.</text>
</comment>
<keyword evidence="1" id="KW-1133">Transmembrane helix</keyword>
<evidence type="ECO:0000256" key="1">
    <source>
        <dbReference type="SAM" id="Phobius"/>
    </source>
</evidence>